<dbReference type="OrthoDB" id="7529224at2"/>
<evidence type="ECO:0000256" key="1">
    <source>
        <dbReference type="SAM" id="MobiDB-lite"/>
    </source>
</evidence>
<evidence type="ECO:0000313" key="4">
    <source>
        <dbReference type="Proteomes" id="UP000318681"/>
    </source>
</evidence>
<feature type="non-terminal residue" evidence="3">
    <location>
        <position position="480"/>
    </location>
</feature>
<feature type="region of interest" description="Disordered" evidence="1">
    <location>
        <begin position="461"/>
        <end position="480"/>
    </location>
</feature>
<sequence length="480" mass="54167">MRPLSPRAIRLGERMRSFGDAALRNVPEPDLSRLRAEVRQLRAMLGGAGSGSGAAPDRLREQVSRFRETGRLPDVKAARLVCWGTTLRDPQASSLIEDPDRFPNLIHEVDGFRDLRRPYRRCWRGLLDGYVRYDPADAVEAGRRNWTMLREYLNDNLPMLERQGSPPDWLATIDGHPNLLGEAPCDRYGSALLEGDEEVLEPLRRDLGVGDSSWLMRRIFDAQIDAAVAYDDARLRRVMPRVVELITGHDLLADSALARVLDRYARCAAVEVDPVLRDLSVARWGNPWLERNDTLWTGVGDAARQMVSSWLKLSLIEKFFSLLSEDRLNDQRRVAFWKGYVDRIDDMHFALGEAAYRNPTPDFRALRKAMAGRLLRLDDAGTARNNAFIMRMGGRVFVEFGEKGNAMFAFNAAGAPFDLKRPSISGNKSALKHPSHLARMIHTDVGGERWERKIERRISELLGGAPSLGARPTQPPEPRP</sequence>
<dbReference type="Pfam" id="PF15611">
    <property type="entry name" value="EH_Signature"/>
    <property type="match status" value="1"/>
</dbReference>
<comment type="caution">
    <text evidence="3">The sequence shown here is derived from an EMBL/GenBank/DDBJ whole genome shotgun (WGS) entry which is preliminary data.</text>
</comment>
<organism evidence="3 4">
    <name type="scientific">Alterirhizorhabdus solaris</name>
    <dbReference type="NCBI Taxonomy" id="2529389"/>
    <lineage>
        <taxon>Bacteria</taxon>
        <taxon>Pseudomonadati</taxon>
        <taxon>Pseudomonadota</taxon>
        <taxon>Alphaproteobacteria</taxon>
        <taxon>Sphingomonadales</taxon>
        <taxon>Rhizorhabdaceae</taxon>
        <taxon>Alterirhizorhabdus</taxon>
    </lineage>
</organism>
<proteinExistence type="predicted"/>
<dbReference type="EMBL" id="VNIM01000044">
    <property type="protein sequence ID" value="TVV73633.1"/>
    <property type="molecule type" value="Genomic_DNA"/>
</dbReference>
<evidence type="ECO:0000259" key="2">
    <source>
        <dbReference type="Pfam" id="PF15611"/>
    </source>
</evidence>
<protein>
    <recommendedName>
        <fullName evidence="2">Zorya protein ZorC EH domain-containing protein</fullName>
    </recommendedName>
</protein>
<dbReference type="InterPro" id="IPR028943">
    <property type="entry name" value="ZorC_EH_Signature_dom"/>
</dbReference>
<feature type="domain" description="Zorya protein ZorC EH" evidence="2">
    <location>
        <begin position="33"/>
        <end position="455"/>
    </location>
</feature>
<keyword evidence="4" id="KW-1185">Reference proteome</keyword>
<dbReference type="AlphaFoldDB" id="A0A558R2M2"/>
<dbReference type="RefSeq" id="WP_145151888.1">
    <property type="nucleotide sequence ID" value="NZ_VNIM01000044.1"/>
</dbReference>
<reference evidence="3 4" key="1">
    <citation type="submission" date="2019-07" db="EMBL/GenBank/DDBJ databases">
        <title>Sphingomonas solaris sp. nov., isolated from a solar panel from Boston, Massachusetts.</title>
        <authorList>
            <person name="Tanner K."/>
            <person name="Pascual J."/>
            <person name="Mancuso C."/>
            <person name="Pereto J."/>
            <person name="Khalil A."/>
            <person name="Vilanova C."/>
        </authorList>
    </citation>
    <scope>NUCLEOTIDE SEQUENCE [LARGE SCALE GENOMIC DNA]</scope>
    <source>
        <strain evidence="3 4">R4DWN</strain>
    </source>
</reference>
<name>A0A558R2M2_9SPHN</name>
<accession>A0A558R2M2</accession>
<dbReference type="Proteomes" id="UP000318681">
    <property type="component" value="Unassembled WGS sequence"/>
</dbReference>
<evidence type="ECO:0000313" key="3">
    <source>
        <dbReference type="EMBL" id="TVV73633.1"/>
    </source>
</evidence>
<gene>
    <name evidence="3" type="ORF">FOY91_11745</name>
</gene>